<evidence type="ECO:0000313" key="1">
    <source>
        <dbReference type="EMBL" id="MFC3931532.1"/>
    </source>
</evidence>
<dbReference type="RefSeq" id="WP_380429713.1">
    <property type="nucleotide sequence ID" value="NZ_JBHSAC010000017.1"/>
</dbReference>
<dbReference type="SUPFAM" id="SSF53474">
    <property type="entry name" value="alpha/beta-Hydrolases"/>
    <property type="match status" value="1"/>
</dbReference>
<sequence>MTNKSNVNNYDTIYASKYTYDIESYVVKNSIDLGTKSRQNMIKGAIRNKDIEVPADSNLNYLDSFYDSSTGTSGTAFKDTETGEVIIAYTGTNAKVDKQDVVTDIESVALGEGYHYDSAYQFYDKIADKYGTANLTVTGHSLGGNIAQRVPLKKNAQNTIVYNAAPLYFPTAPFVTAGLTKNPALALAVLVGSSDNVNDIKKDQANFTGKVTRFRTQEDPLTKASNAAGGVYIGEDYVITDSGGHSIDAIIDDSKQMKQVQKAVQKIEQDSDLRVQKAIHTVDDQMKSVQTMKDRYASGGLSDSEKIE</sequence>
<name>A0ABV8CZF9_9STRE</name>
<dbReference type="Pfam" id="PF26363">
    <property type="entry name" value="Phospholipase-like"/>
    <property type="match status" value="1"/>
</dbReference>
<keyword evidence="2" id="KW-1185">Reference proteome</keyword>
<gene>
    <name evidence="1" type="ORF">ACFOSE_01795</name>
</gene>
<dbReference type="Proteomes" id="UP001595901">
    <property type="component" value="Unassembled WGS sequence"/>
</dbReference>
<comment type="caution">
    <text evidence="1">The sequence shown here is derived from an EMBL/GenBank/DDBJ whole genome shotgun (WGS) entry which is preliminary data.</text>
</comment>
<proteinExistence type="predicted"/>
<accession>A0ABV8CZF9</accession>
<evidence type="ECO:0000313" key="2">
    <source>
        <dbReference type="Proteomes" id="UP001595901"/>
    </source>
</evidence>
<dbReference type="EMBL" id="JBHSAC010000017">
    <property type="protein sequence ID" value="MFC3931532.1"/>
    <property type="molecule type" value="Genomic_DNA"/>
</dbReference>
<reference evidence="2" key="1">
    <citation type="journal article" date="2019" name="Int. J. Syst. Evol. Microbiol.">
        <title>The Global Catalogue of Microorganisms (GCM) 10K type strain sequencing project: providing services to taxonomists for standard genome sequencing and annotation.</title>
        <authorList>
            <consortium name="The Broad Institute Genomics Platform"/>
            <consortium name="The Broad Institute Genome Sequencing Center for Infectious Disease"/>
            <person name="Wu L."/>
            <person name="Ma J."/>
        </authorList>
    </citation>
    <scope>NUCLEOTIDE SEQUENCE [LARGE SCALE GENOMIC DNA]</scope>
    <source>
        <strain evidence="2">CCUG 58728</strain>
    </source>
</reference>
<protein>
    <submittedName>
        <fullName evidence="1">DUF6792 domain-containing protein</fullName>
    </submittedName>
</protein>
<organism evidence="1 2">
    <name type="scientific">Streptococcus dentapri</name>
    <dbReference type="NCBI Taxonomy" id="573564"/>
    <lineage>
        <taxon>Bacteria</taxon>
        <taxon>Bacillati</taxon>
        <taxon>Bacillota</taxon>
        <taxon>Bacilli</taxon>
        <taxon>Lactobacillales</taxon>
        <taxon>Streptococcaceae</taxon>
        <taxon>Streptococcus</taxon>
    </lineage>
</organism>
<dbReference type="Gene3D" id="3.40.50.1820">
    <property type="entry name" value="alpha/beta hydrolase"/>
    <property type="match status" value="1"/>
</dbReference>
<dbReference type="InterPro" id="IPR029058">
    <property type="entry name" value="AB_hydrolase_fold"/>
</dbReference>